<proteinExistence type="predicted"/>
<organism evidence="1">
    <name type="scientific">marine metagenome</name>
    <dbReference type="NCBI Taxonomy" id="408172"/>
    <lineage>
        <taxon>unclassified sequences</taxon>
        <taxon>metagenomes</taxon>
        <taxon>ecological metagenomes</taxon>
    </lineage>
</organism>
<reference evidence="1" key="1">
    <citation type="submission" date="2018-05" db="EMBL/GenBank/DDBJ databases">
        <authorList>
            <person name="Lanie J.A."/>
            <person name="Ng W.-L."/>
            <person name="Kazmierczak K.M."/>
            <person name="Andrzejewski T.M."/>
            <person name="Davidsen T.M."/>
            <person name="Wayne K.J."/>
            <person name="Tettelin H."/>
            <person name="Glass J.I."/>
            <person name="Rusch D."/>
            <person name="Podicherti R."/>
            <person name="Tsui H.-C.T."/>
            <person name="Winkler M.E."/>
        </authorList>
    </citation>
    <scope>NUCLEOTIDE SEQUENCE</scope>
</reference>
<gene>
    <name evidence="1" type="ORF">METZ01_LOCUS357100</name>
</gene>
<name>A0A382S2W3_9ZZZZ</name>
<sequence>MFDLYLDYFELYNPSGLKPFYYSKKYR</sequence>
<feature type="non-terminal residue" evidence="1">
    <location>
        <position position="27"/>
    </location>
</feature>
<evidence type="ECO:0000313" key="1">
    <source>
        <dbReference type="EMBL" id="SVD04246.1"/>
    </source>
</evidence>
<protein>
    <submittedName>
        <fullName evidence="1">Uncharacterized protein</fullName>
    </submittedName>
</protein>
<dbReference type="EMBL" id="UINC01126023">
    <property type="protein sequence ID" value="SVD04246.1"/>
    <property type="molecule type" value="Genomic_DNA"/>
</dbReference>
<dbReference type="AlphaFoldDB" id="A0A382S2W3"/>
<accession>A0A382S2W3</accession>